<sequence>MKPVTQPGWSGSVKAAWNAFEYTESTPEYGTIKVVDYGIRQAVDLIACSLFPDANGKWPIPSAGGIYPFTVLVVTIVESSWQVFRLPGRGQVIRADVPPGQAAALATALDPARSGRSCHVLLLLRPWLSMRKYGPRGYLYTQLDAAHAAVNLTGATPSHWRPVLRVGPDPCAIEAAAEAAVPPFHEIHSVLSFDPSHVVDPAPVAVRVPHGRGAFPEPDPVEALCWAFLVGTLQRGDPPPSAPVRTALASTPGESSNDWRRWRRWAAARRSCRRFDGPRLEARTLLRTLSVLEVRLPVDFGETDVGEVRATVVLGPGYDVDERVRARLAPYGDVVTWPDDLCTEELVRACGSQEHAGDAQAFVLLHHPASRIVVDGRPDLLRAALFRAGCAAHLIQLGAAGAGVAVLTIGRFDQAVWSRAGRLDVDDQVLYLMALGTAKESM</sequence>
<evidence type="ECO:0000313" key="3">
    <source>
        <dbReference type="Proteomes" id="UP000764837"/>
    </source>
</evidence>
<dbReference type="InterPro" id="IPR029479">
    <property type="entry name" value="Nitroreductase"/>
</dbReference>
<dbReference type="InterPro" id="IPR000415">
    <property type="entry name" value="Nitroreductase-like"/>
</dbReference>
<dbReference type="EMBL" id="JAFBBP010000001">
    <property type="protein sequence ID" value="MBM7494310.1"/>
    <property type="molecule type" value="Genomic_DNA"/>
</dbReference>
<dbReference type="Gene3D" id="3.40.109.10">
    <property type="entry name" value="NADH Oxidase"/>
    <property type="match status" value="2"/>
</dbReference>
<reference evidence="2 3" key="1">
    <citation type="submission" date="2021-01" db="EMBL/GenBank/DDBJ databases">
        <title>Sequencing the genomes of 1000 actinobacteria strains.</title>
        <authorList>
            <person name="Klenk H.-P."/>
        </authorList>
    </citation>
    <scope>NUCLEOTIDE SEQUENCE [LARGE SCALE GENOMIC DNA]</scope>
    <source>
        <strain evidence="2 3">DSM 100204</strain>
    </source>
</reference>
<name>A0ABS2M1G3_9ACTN</name>
<dbReference type="Pfam" id="PF00881">
    <property type="entry name" value="Nitroreductase"/>
    <property type="match status" value="1"/>
</dbReference>
<dbReference type="SUPFAM" id="SSF55469">
    <property type="entry name" value="FMN-dependent nitroreductase-like"/>
    <property type="match status" value="1"/>
</dbReference>
<comment type="caution">
    <text evidence="2">The sequence shown here is derived from an EMBL/GenBank/DDBJ whole genome shotgun (WGS) entry which is preliminary data.</text>
</comment>
<proteinExistence type="predicted"/>
<organism evidence="2 3">
    <name type="scientific">Micromonospora luteifusca</name>
    <dbReference type="NCBI Taxonomy" id="709860"/>
    <lineage>
        <taxon>Bacteria</taxon>
        <taxon>Bacillati</taxon>
        <taxon>Actinomycetota</taxon>
        <taxon>Actinomycetes</taxon>
        <taxon>Micromonosporales</taxon>
        <taxon>Micromonosporaceae</taxon>
        <taxon>Micromonospora</taxon>
    </lineage>
</organism>
<gene>
    <name evidence="2" type="ORF">JOD64_005532</name>
</gene>
<protein>
    <recommendedName>
        <fullName evidence="1">Nitroreductase domain-containing protein</fullName>
    </recommendedName>
</protein>
<feature type="domain" description="Nitroreductase" evidence="1">
    <location>
        <begin position="267"/>
        <end position="436"/>
    </location>
</feature>
<evidence type="ECO:0000259" key="1">
    <source>
        <dbReference type="Pfam" id="PF00881"/>
    </source>
</evidence>
<dbReference type="Proteomes" id="UP000764837">
    <property type="component" value="Unassembled WGS sequence"/>
</dbReference>
<keyword evidence="3" id="KW-1185">Reference proteome</keyword>
<accession>A0ABS2M1G3</accession>
<evidence type="ECO:0000313" key="2">
    <source>
        <dbReference type="EMBL" id="MBM7494310.1"/>
    </source>
</evidence>